<evidence type="ECO:0000256" key="6">
    <source>
        <dbReference type="ARBA" id="ARBA00022898"/>
    </source>
</evidence>
<evidence type="ECO:0000256" key="1">
    <source>
        <dbReference type="ARBA" id="ARBA00001933"/>
    </source>
</evidence>
<comment type="function">
    <text evidence="7">Interconversion of serine and glycine.</text>
</comment>
<keyword evidence="5 7" id="KW-0808">Transferase</keyword>
<dbReference type="InterPro" id="IPR015421">
    <property type="entry name" value="PyrdxlP-dep_Trfase_major"/>
</dbReference>
<organism evidence="10 11">
    <name type="scientific">Durusdinium trenchii</name>
    <dbReference type="NCBI Taxonomy" id="1381693"/>
    <lineage>
        <taxon>Eukaryota</taxon>
        <taxon>Sar</taxon>
        <taxon>Alveolata</taxon>
        <taxon>Dinophyceae</taxon>
        <taxon>Suessiales</taxon>
        <taxon>Symbiodiniaceae</taxon>
        <taxon>Durusdinium</taxon>
    </lineage>
</organism>
<dbReference type="InterPro" id="IPR001085">
    <property type="entry name" value="Ser_HO-MeTrfase"/>
</dbReference>
<keyword evidence="6 7" id="KW-0663">Pyridoxal phosphate</keyword>
<name>A0ABP0J633_9DINO</name>
<gene>
    <name evidence="10" type="ORF">CCMP2556_LOCUS9820</name>
</gene>
<dbReference type="EC" id="2.1.2.1" evidence="7"/>
<evidence type="ECO:0000256" key="5">
    <source>
        <dbReference type="ARBA" id="ARBA00022679"/>
    </source>
</evidence>
<feature type="region of interest" description="Disordered" evidence="8">
    <location>
        <begin position="743"/>
        <end position="823"/>
    </location>
</feature>
<dbReference type="PROSITE" id="PS00096">
    <property type="entry name" value="SHMT"/>
    <property type="match status" value="1"/>
</dbReference>
<dbReference type="InterPro" id="IPR015424">
    <property type="entry name" value="PyrdxlP-dep_Trfase"/>
</dbReference>
<dbReference type="NCBIfam" id="NF000586">
    <property type="entry name" value="PRK00011.1"/>
    <property type="match status" value="1"/>
</dbReference>
<feature type="region of interest" description="Disordered" evidence="8">
    <location>
        <begin position="2053"/>
        <end position="2083"/>
    </location>
</feature>
<feature type="compositionally biased region" description="Basic and acidic residues" evidence="8">
    <location>
        <begin position="1412"/>
        <end position="1439"/>
    </location>
</feature>
<keyword evidence="11" id="KW-1185">Reference proteome</keyword>
<dbReference type="InterPro" id="IPR015422">
    <property type="entry name" value="PyrdxlP-dep_Trfase_small"/>
</dbReference>
<comment type="catalytic activity">
    <reaction evidence="7">
        <text>(6R)-5,10-methylene-5,6,7,8-tetrahydrofolate + glycine + H2O = (6S)-5,6,7,8-tetrahydrofolate + L-serine</text>
        <dbReference type="Rhea" id="RHEA:15481"/>
        <dbReference type="ChEBI" id="CHEBI:15377"/>
        <dbReference type="ChEBI" id="CHEBI:15636"/>
        <dbReference type="ChEBI" id="CHEBI:33384"/>
        <dbReference type="ChEBI" id="CHEBI:57305"/>
        <dbReference type="ChEBI" id="CHEBI:57453"/>
        <dbReference type="EC" id="2.1.2.1"/>
    </reaction>
</comment>
<evidence type="ECO:0000313" key="11">
    <source>
        <dbReference type="Proteomes" id="UP001642484"/>
    </source>
</evidence>
<dbReference type="Proteomes" id="UP001642484">
    <property type="component" value="Unassembled WGS sequence"/>
</dbReference>
<feature type="compositionally biased region" description="Basic and acidic residues" evidence="8">
    <location>
        <begin position="798"/>
        <end position="810"/>
    </location>
</feature>
<evidence type="ECO:0000259" key="9">
    <source>
        <dbReference type="Pfam" id="PF00464"/>
    </source>
</evidence>
<feature type="compositionally biased region" description="Acidic residues" evidence="8">
    <location>
        <begin position="689"/>
        <end position="699"/>
    </location>
</feature>
<feature type="compositionally biased region" description="Basic and acidic residues" evidence="8">
    <location>
        <begin position="769"/>
        <end position="791"/>
    </location>
</feature>
<dbReference type="InterPro" id="IPR049943">
    <property type="entry name" value="Ser_HO-MeTrfase-like"/>
</dbReference>
<dbReference type="EMBL" id="CAXAMN010004525">
    <property type="protein sequence ID" value="CAK9009806.1"/>
    <property type="molecule type" value="Genomic_DNA"/>
</dbReference>
<dbReference type="Pfam" id="PF00464">
    <property type="entry name" value="SHMT"/>
    <property type="match status" value="1"/>
</dbReference>
<dbReference type="Gene3D" id="3.40.640.10">
    <property type="entry name" value="Type I PLP-dependent aspartate aminotransferase-like (Major domain)"/>
    <property type="match status" value="1"/>
</dbReference>
<comment type="caution">
    <text evidence="10">The sequence shown here is derived from an EMBL/GenBank/DDBJ whole genome shotgun (WGS) entry which is preliminary data.</text>
</comment>
<feature type="region of interest" description="Disordered" evidence="8">
    <location>
        <begin position="680"/>
        <end position="700"/>
    </location>
</feature>
<feature type="region of interest" description="Disordered" evidence="8">
    <location>
        <begin position="1387"/>
        <end position="1441"/>
    </location>
</feature>
<evidence type="ECO:0000256" key="3">
    <source>
        <dbReference type="ARBA" id="ARBA00006376"/>
    </source>
</evidence>
<dbReference type="PANTHER" id="PTHR11680">
    <property type="entry name" value="SERINE HYDROXYMETHYLTRANSFERASE"/>
    <property type="match status" value="1"/>
</dbReference>
<dbReference type="PANTHER" id="PTHR11680:SF35">
    <property type="entry name" value="SERINE HYDROXYMETHYLTRANSFERASE 1"/>
    <property type="match status" value="1"/>
</dbReference>
<dbReference type="CDD" id="cd00378">
    <property type="entry name" value="SHMT"/>
    <property type="match status" value="1"/>
</dbReference>
<feature type="compositionally biased region" description="Basic and acidic residues" evidence="8">
    <location>
        <begin position="1019"/>
        <end position="1030"/>
    </location>
</feature>
<reference evidence="10 11" key="1">
    <citation type="submission" date="2024-02" db="EMBL/GenBank/DDBJ databases">
        <authorList>
            <person name="Chen Y."/>
            <person name="Shah S."/>
            <person name="Dougan E. K."/>
            <person name="Thang M."/>
            <person name="Chan C."/>
        </authorList>
    </citation>
    <scope>NUCLEOTIDE SEQUENCE [LARGE SCALE GENOMIC DNA]</scope>
</reference>
<dbReference type="InterPro" id="IPR039429">
    <property type="entry name" value="SHMT-like_dom"/>
</dbReference>
<accession>A0ABP0J633</accession>
<dbReference type="Gene3D" id="3.90.1150.10">
    <property type="entry name" value="Aspartate Aminotransferase, domain 1"/>
    <property type="match status" value="1"/>
</dbReference>
<evidence type="ECO:0000256" key="4">
    <source>
        <dbReference type="ARBA" id="ARBA00022563"/>
    </source>
</evidence>
<evidence type="ECO:0000256" key="7">
    <source>
        <dbReference type="RuleBase" id="RU000585"/>
    </source>
</evidence>
<dbReference type="SUPFAM" id="SSF53383">
    <property type="entry name" value="PLP-dependent transferases"/>
    <property type="match status" value="1"/>
</dbReference>
<keyword evidence="4 7" id="KW-0554">One-carbon metabolism</keyword>
<evidence type="ECO:0000313" key="10">
    <source>
        <dbReference type="EMBL" id="CAK9009806.1"/>
    </source>
</evidence>
<feature type="compositionally biased region" description="Acidic residues" evidence="8">
    <location>
        <begin position="2030"/>
        <end position="2042"/>
    </location>
</feature>
<dbReference type="InterPro" id="IPR019798">
    <property type="entry name" value="Ser_HO-MeTrfase_PLP_BS"/>
</dbReference>
<feature type="region of interest" description="Disordered" evidence="8">
    <location>
        <begin position="991"/>
        <end position="1045"/>
    </location>
</feature>
<comment type="pathway">
    <text evidence="2 7">One-carbon metabolism; tetrahydrofolate interconversion.</text>
</comment>
<sequence>MARGENSHQASQFTKQSRRQEWGVNVQPYSGSPANFAVYTALLPPHARVMGLDLPSGGHLTHGYYTAKKKISATSIYFESLPYRVHPETGLIDFDELRKTALVFRPAMILCGASAYPRVVDFAKFREIADEVGAYLMADIAHISGLVATGEHPSPFPFCDVVTTTTHKSLRGPRAGMIFFKYTDKLPDIKDRIDMAVFPALQGGPHNHQIGGLAAQLLEVNTPEFKEYSKQVKANANSLAEILKSKGHKLASDGTDNHLVLWDLRPHGLTGGKIEKVCEHCSITLNRNAVHGDVSALSPGGVRVGAPAMTTRGCSTADFQKIADFLDRCCKIALKVQEEKGKKLKDFELTLIVTPQSLDVAMPGKVDSEDTILASTPEDLEENTTNGTAGLDGFWIEGYIWAWWQSGYQAYDAAAPGWFGLPGRPGRLRTEGGWAGYFADGVGVQAFGEWWPLVAYFTAGILMVGALGVLAYSLHTLSAPFRAVGRGLHCLARACCCCRRPQGVEAHLPSAPPTMTEVEWHGPKTGWPTETRYLQQRLKGRGSRRRLNDVVIRRDGHVARLHQEESLLKRIDSDGLRVKFSSVASCTSRQFRRDLEDAGEVHLCRQLECRAEHPLHVQEFAGVDHEALLDLHCFAHGSSRWLLGMIWRNALHCIGCIFTFTRWIFKRCCMTPARRTIRGEDGHERALDPESESEAEGDEATCQGVRVYQSAAAKRKCGVLLCYKASKGAKHGVPLCYDHLSDQQGSTARRDSPHPNGMLSGFRRRFGRRPSDRSRSPQPEKTDAANDKPETIDSTPSKSEEKPGRSRSVDLGKVMIPSPPRGSLEAEDILGTPVWLKVRIGASGNTRRWYQCLGKLSGYAPGGVRGESRLEIYIQFFDQSVIVDPKYLEDYGHIGKNNDTEVEKAKTLITEQPEDAITLGFDIKGYIVPDTLVPRLQAWEGREVGSGQRIDSETLGCCKRDLGSFIAKHSAGYVKGEVWPSWPAEAELGLDKHLEETPLPRSQPTRRRSRSRSHSLSRAMKEEDDRKVRESATPPTSHADAEQEETTGAAIVEAYETAIQTGQTHEEALDTVRIIYEVDAEEVKQHLKTYVRRHCGTQDATVSSCINLLKKMSSMPEVIAAPRGDSRPQPQRQTTPEGGATLFGAPFKERNDGGLIKPAGGHAKVNPLLEGSGVVNQLFDLGNLDREDEGTRAGAGGEGEDNSHIAARVVHALEGLRKATEGDRKSTPGTRSSIGSEEALDVYLARGCNTLTVEVCPDATGKELFDALKRACSHAKAKLQQIEWPCLVTNGIAYGLAAMHHGGKDHTTLPPWALSVAHAVTARPRDFDQYEAPKDDKVEPKPRYPTHFATWLKQARNEINMIGSVLGLEHKKERLAALEQIEKAHEKDVDVGENLDESDHATDTQPSGGGEAGDRVGKGKEKGDKDAKRKKEKDDKKAYPDVQYTQLEEELRELTRGPDYGWLRDYHAEELKVKNVWDRRVDHPEAQRRLEELKKLEKAGKLEGMGTWSPYLQSHVRSRILNAHMEGNTLDIDEVLLEATEKGCPELAQEAEKVLNEQRTVGWQEQDRQAWIGALIWSKEKGYGEGKFEFQCGGEHQCWRYLDYRDRLPVPPELASALGMQEGEEEERQCLVLHPAAGCLMWDNNWNPDAPPSLAEVQEAAQALRAELWDDAAGVVSELGDPEHPIETQELIMLGSGGVLKRRPSFAYGPRVQEVFAGAGVWTKAMTSAGIPANPPVELYTDPLRKTGKRKEFDLMDDQIAEHYLRAAQELPGPTVANVWEFGTPCTSYCDFNKINNGTRTFTEPRGVNPTKTEQEGNHFCDYTCRVCLELYNHDKEFILESSMPSGRYPKIWDQPGIQELQQSTGSLIVPTHLCEWGAHPVDKPGLRYKKGQWNLVTPGLYIHALLLARRCQGNHTHLEVKGESDIPGVPRTRQAQVYPTKLCKGWALVVQAAYNGWDSPRVAAALHNLDEGEQRVAQEDGRPPSQTKCGSLPESEFVDAAGLLQGIQTRCGSIGESEFREGLHHIPPDEESDGEEEGAGEVEEYMVESADALQEQAEEEAVGPATDPTTEPEDDGTGMRLEPGMRDELWSQRVPSREAGAPPIDIFGPPMPRESPVGQTEDWWELLEAQHCLVRHHVVRRRNFFGNHHGEWINCPVADNQIRRDRRTWMYPVIDNANNQGDRPRLHSRVFLDDWRSELDRLRNFPEAVEGEYAEWTGMTTFYLFDLDVDLSGTMTRWIARRRTTALRRTWTKNGGHSRSMMKKEEPFITA</sequence>
<feature type="region of interest" description="Disordered" evidence="8">
    <location>
        <begin position="2023"/>
        <end position="2042"/>
    </location>
</feature>
<feature type="compositionally biased region" description="Basic residues" evidence="8">
    <location>
        <begin position="1004"/>
        <end position="1015"/>
    </location>
</feature>
<feature type="region of interest" description="Disordered" evidence="8">
    <location>
        <begin position="1121"/>
        <end position="1144"/>
    </location>
</feature>
<evidence type="ECO:0000256" key="2">
    <source>
        <dbReference type="ARBA" id="ARBA00004777"/>
    </source>
</evidence>
<comment type="cofactor">
    <cofactor evidence="1 7">
        <name>pyridoxal 5'-phosphate</name>
        <dbReference type="ChEBI" id="CHEBI:597326"/>
    </cofactor>
</comment>
<comment type="similarity">
    <text evidence="3 7">Belongs to the SHMT family.</text>
</comment>
<feature type="domain" description="Serine hydroxymethyltransferase-like" evidence="9">
    <location>
        <begin position="19"/>
        <end position="325"/>
    </location>
</feature>
<proteinExistence type="inferred from homology"/>
<protein>
    <recommendedName>
        <fullName evidence="7">Serine hydroxymethyltransferase</fullName>
        <ecNumber evidence="7">2.1.2.1</ecNumber>
    </recommendedName>
</protein>
<evidence type="ECO:0000256" key="8">
    <source>
        <dbReference type="SAM" id="MobiDB-lite"/>
    </source>
</evidence>